<evidence type="ECO:0000313" key="3">
    <source>
        <dbReference type="EMBL" id="KAG7377364.1"/>
    </source>
</evidence>
<proteinExistence type="predicted"/>
<dbReference type="Proteomes" id="UP000694044">
    <property type="component" value="Unassembled WGS sequence"/>
</dbReference>
<dbReference type="EMBL" id="JAGDFM010000538">
    <property type="protein sequence ID" value="KAG7377364.1"/>
    <property type="molecule type" value="Genomic_DNA"/>
</dbReference>
<dbReference type="OrthoDB" id="118381at2759"/>
<evidence type="ECO:0000256" key="2">
    <source>
        <dbReference type="SAM" id="MobiDB-lite"/>
    </source>
</evidence>
<sequence>MSFLEREEDMDAMLAEALAFIDECDSDGKPVRTRAPKKAGASSSVVARKPPKSNKTQRREGDAQCYSTQLQQRKKAELRALREQALELEGQVKLLLQRRQKSRAEKENNLLTQNEEDDSSEWFKQAVGEFQRRQKAERTNRKLKEIWANQDKVNGAFRHLVQRRSLLYGKDFVFEDEENKALESSVEDKTMTIISQLEKSVERLYLASDSVFPPDLPETISCNTRVKRSSDTNGNCTEITTTTPVSSPLNVAADVVWKDLNVKSQDPERIYSFIRGRKPDSLEKNFLVALHNPSGVLKIDGFQFMRKFEESDRVVVIKHNILTLPHMGLEFRDRCWIIISRSKSDPAHASVARTCYQLYAEGSDSFSSNEDAVHTRDYILSSLSGKVRRDHQMLQHLLIEEDRRAASKIVPMTT</sequence>
<gene>
    <name evidence="3" type="ORF">PHYPSEUDO_011761</name>
</gene>
<feature type="region of interest" description="Disordered" evidence="2">
    <location>
        <begin position="25"/>
        <end position="68"/>
    </location>
</feature>
<protein>
    <recommendedName>
        <fullName evidence="5">M96 mating-specific protein family</fullName>
    </recommendedName>
</protein>
<dbReference type="PANTHER" id="PTHR35796">
    <property type="entry name" value="HYPOTHETICAL CYTOSOLIC PROTEIN"/>
    <property type="match status" value="1"/>
</dbReference>
<keyword evidence="4" id="KW-1185">Reference proteome</keyword>
<organism evidence="3 4">
    <name type="scientific">Phytophthora pseudosyringae</name>
    <dbReference type="NCBI Taxonomy" id="221518"/>
    <lineage>
        <taxon>Eukaryota</taxon>
        <taxon>Sar</taxon>
        <taxon>Stramenopiles</taxon>
        <taxon>Oomycota</taxon>
        <taxon>Peronosporomycetes</taxon>
        <taxon>Peronosporales</taxon>
        <taxon>Peronosporaceae</taxon>
        <taxon>Phytophthora</taxon>
    </lineage>
</organism>
<dbReference type="AlphaFoldDB" id="A0A8T1VCW3"/>
<evidence type="ECO:0000256" key="1">
    <source>
        <dbReference type="SAM" id="Coils"/>
    </source>
</evidence>
<accession>A0A8T1VCW3</accession>
<evidence type="ECO:0008006" key="5">
    <source>
        <dbReference type="Google" id="ProtNLM"/>
    </source>
</evidence>
<evidence type="ECO:0000313" key="4">
    <source>
        <dbReference type="Proteomes" id="UP000694044"/>
    </source>
</evidence>
<reference evidence="3" key="1">
    <citation type="submission" date="2021-02" db="EMBL/GenBank/DDBJ databases">
        <authorList>
            <person name="Palmer J.M."/>
        </authorList>
    </citation>
    <scope>NUCLEOTIDE SEQUENCE</scope>
    <source>
        <strain evidence="3">SCRP734</strain>
    </source>
</reference>
<dbReference type="PANTHER" id="PTHR35796:SF3">
    <property type="entry name" value="BHLH DOMAIN-CONTAINING PROTEIN"/>
    <property type="match status" value="1"/>
</dbReference>
<comment type="caution">
    <text evidence="3">The sequence shown here is derived from an EMBL/GenBank/DDBJ whole genome shotgun (WGS) entry which is preliminary data.</text>
</comment>
<keyword evidence="1" id="KW-0175">Coiled coil</keyword>
<name>A0A8T1VCW3_9STRA</name>
<feature type="coiled-coil region" evidence="1">
    <location>
        <begin position="71"/>
        <end position="114"/>
    </location>
</feature>